<dbReference type="PANTHER" id="PTHR19855:SF31">
    <property type="entry name" value="TRANSCRIPTIONAL REGULATOR STERILE APETALA"/>
    <property type="match status" value="1"/>
</dbReference>
<evidence type="ECO:0008006" key="5">
    <source>
        <dbReference type="Google" id="ProtNLM"/>
    </source>
</evidence>
<dbReference type="InterPro" id="IPR015943">
    <property type="entry name" value="WD40/YVTN_repeat-like_dom_sf"/>
</dbReference>
<protein>
    <recommendedName>
        <fullName evidence="5">Transcriptional regulator STERILE APETALA</fullName>
    </recommendedName>
</protein>
<evidence type="ECO:0000313" key="4">
    <source>
        <dbReference type="Proteomes" id="UP000836841"/>
    </source>
</evidence>
<dbReference type="SUPFAM" id="SSF50978">
    <property type="entry name" value="WD40 repeat-like"/>
    <property type="match status" value="1"/>
</dbReference>
<keyword evidence="4" id="KW-1185">Reference proteome</keyword>
<dbReference type="AlphaFoldDB" id="A0AAU9T878"/>
<sequence length="507" mass="55863">KKHTSTTWVPHLVEVCLYLHFLSFVSSLPHHSFSGSSSPSSSSLLLFITLLMSSSSSSSDNGDSGGGSISGAGRSGGVFEAPSPSRPRHSVNDVWPEPFLESLAVQVAVDASLTAGLLAAAPALANVFRVCTTWQAVSRSDHLWQLLSRQVWARTSSMHDTWRDEFMYRHRTTRNFRTRTCVYFTLHFDPSDVDEPDSLSCRCLKLSDLYLAAGFADGTVRLFLLNNHLHIRTLRPPLRDRFGRFSRAVSGIVISDSRLVFATMDGDIHVAEINGVGGHTRTAYAGDIVNDGALVDFTGCGRYWVGLFAGVPGRAFHIWDCNSEETTFVGGSLTDPEAVMGWHTLTELTTSLGRLRISGGETAVACTRWRIMVIDLRNQGVIIGDDEEQRRGLMVTGFDANEEAYVRMDSRGIAIVRRVRTQETLCEFRMSGAAQRRVMGCVNRLHALMCAGGVMRVWDVERGEYLYSFRERVGEVDAIVADDRHVAVASSSSTAVSTIHLWDFGAL</sequence>
<feature type="non-terminal residue" evidence="3">
    <location>
        <position position="507"/>
    </location>
</feature>
<evidence type="ECO:0000256" key="1">
    <source>
        <dbReference type="SAM" id="MobiDB-lite"/>
    </source>
</evidence>
<feature type="chain" id="PRO_5043942121" description="Transcriptional regulator STERILE APETALA" evidence="2">
    <location>
        <begin position="28"/>
        <end position="507"/>
    </location>
</feature>
<evidence type="ECO:0000256" key="2">
    <source>
        <dbReference type="SAM" id="SignalP"/>
    </source>
</evidence>
<dbReference type="PANTHER" id="PTHR19855">
    <property type="entry name" value="WD40 REPEAT PROTEIN 12, 37"/>
    <property type="match status" value="1"/>
</dbReference>
<feature type="compositionally biased region" description="Gly residues" evidence="1">
    <location>
        <begin position="63"/>
        <end position="76"/>
    </location>
</feature>
<feature type="signal peptide" evidence="2">
    <location>
        <begin position="1"/>
        <end position="27"/>
    </location>
</feature>
<dbReference type="Gene3D" id="1.20.1280.50">
    <property type="match status" value="1"/>
</dbReference>
<reference evidence="3 4" key="1">
    <citation type="submission" date="2022-03" db="EMBL/GenBank/DDBJ databases">
        <authorList>
            <person name="Nunn A."/>
            <person name="Chopra R."/>
            <person name="Nunn A."/>
            <person name="Contreras Garrido A."/>
        </authorList>
    </citation>
    <scope>NUCLEOTIDE SEQUENCE [LARGE SCALE GENOMIC DNA]</scope>
</reference>
<dbReference type="InterPro" id="IPR036322">
    <property type="entry name" value="WD40_repeat_dom_sf"/>
</dbReference>
<name>A0AAU9T878_THLAR</name>
<organism evidence="3 4">
    <name type="scientific">Thlaspi arvense</name>
    <name type="common">Field penny-cress</name>
    <dbReference type="NCBI Taxonomy" id="13288"/>
    <lineage>
        <taxon>Eukaryota</taxon>
        <taxon>Viridiplantae</taxon>
        <taxon>Streptophyta</taxon>
        <taxon>Embryophyta</taxon>
        <taxon>Tracheophyta</taxon>
        <taxon>Spermatophyta</taxon>
        <taxon>Magnoliopsida</taxon>
        <taxon>eudicotyledons</taxon>
        <taxon>Gunneridae</taxon>
        <taxon>Pentapetalae</taxon>
        <taxon>rosids</taxon>
        <taxon>malvids</taxon>
        <taxon>Brassicales</taxon>
        <taxon>Brassicaceae</taxon>
        <taxon>Thlaspideae</taxon>
        <taxon>Thlaspi</taxon>
    </lineage>
</organism>
<proteinExistence type="predicted"/>
<dbReference type="Proteomes" id="UP000836841">
    <property type="component" value="Chromosome 7"/>
</dbReference>
<accession>A0AAU9T878</accession>
<feature type="region of interest" description="Disordered" evidence="1">
    <location>
        <begin position="56"/>
        <end position="90"/>
    </location>
</feature>
<dbReference type="Gene3D" id="2.130.10.10">
    <property type="entry name" value="YVTN repeat-like/Quinoprotein amine dehydrogenase"/>
    <property type="match status" value="1"/>
</dbReference>
<gene>
    <name evidence="3" type="ORF">TAV2_LOCUS22723</name>
</gene>
<keyword evidence="2" id="KW-0732">Signal</keyword>
<evidence type="ECO:0000313" key="3">
    <source>
        <dbReference type="EMBL" id="CAH2079519.1"/>
    </source>
</evidence>
<dbReference type="InterPro" id="IPR036047">
    <property type="entry name" value="F-box-like_dom_sf"/>
</dbReference>
<dbReference type="EMBL" id="OU466863">
    <property type="protein sequence ID" value="CAH2079519.1"/>
    <property type="molecule type" value="Genomic_DNA"/>
</dbReference>
<dbReference type="SUPFAM" id="SSF81383">
    <property type="entry name" value="F-box domain"/>
    <property type="match status" value="1"/>
</dbReference>